<dbReference type="GO" id="GO:0016051">
    <property type="term" value="P:carbohydrate biosynthetic process"/>
    <property type="evidence" value="ECO:0007669"/>
    <property type="project" value="InterPro"/>
</dbReference>
<dbReference type="SUPFAM" id="SSF51569">
    <property type="entry name" value="Aldolase"/>
    <property type="match status" value="1"/>
</dbReference>
<protein>
    <recommendedName>
        <fullName evidence="1">PseI/NeuA/B-like domain-containing protein</fullName>
    </recommendedName>
</protein>
<dbReference type="InterPro" id="IPR013132">
    <property type="entry name" value="PseI/NeuA/B-like_N"/>
</dbReference>
<dbReference type="InterPro" id="IPR051690">
    <property type="entry name" value="PseI-like"/>
</dbReference>
<evidence type="ECO:0000313" key="3">
    <source>
        <dbReference type="Proteomes" id="UP000034013"/>
    </source>
</evidence>
<evidence type="ECO:0000259" key="1">
    <source>
        <dbReference type="Pfam" id="PF03102"/>
    </source>
</evidence>
<sequence length="236" mass="26841">MDAVKFQTYLTEKRVPTNSPIFDILKKCELPFKAFKELKDYAEKYKVEFFSTPFDEESIDFLESIDCALYKIASFDVVNHKLLSKIADTKKTIIMSVGMANLSEIEEAFKILNNKTKNLAILHCISAYPAKEEDVNLSAIYTLKDKFDCIIGQSDHTNGIIVPVYAVAAGAQVIEKHYKIDENMNCVDAPVSISEDQMKELVLKIRKLEKILGDGELGIREAEVECKIFRRNNKIQ</sequence>
<dbReference type="PATRIC" id="fig|1618562.3.peg.530"/>
<dbReference type="Pfam" id="PF03102">
    <property type="entry name" value="NeuB"/>
    <property type="match status" value="1"/>
</dbReference>
<dbReference type="Proteomes" id="UP000034013">
    <property type="component" value="Unassembled WGS sequence"/>
</dbReference>
<organism evidence="2 3">
    <name type="scientific">Candidatus Woesebacteria bacterium GW2011_GWA2_40_7</name>
    <dbReference type="NCBI Taxonomy" id="1618562"/>
    <lineage>
        <taxon>Bacteria</taxon>
        <taxon>Candidatus Woeseibacteriota</taxon>
    </lineage>
</organism>
<dbReference type="Gene3D" id="3.20.20.70">
    <property type="entry name" value="Aldolase class I"/>
    <property type="match status" value="1"/>
</dbReference>
<reference evidence="2 3" key="1">
    <citation type="journal article" date="2015" name="Nature">
        <title>rRNA introns, odd ribosomes, and small enigmatic genomes across a large radiation of phyla.</title>
        <authorList>
            <person name="Brown C.T."/>
            <person name="Hug L.A."/>
            <person name="Thomas B.C."/>
            <person name="Sharon I."/>
            <person name="Castelle C.J."/>
            <person name="Singh A."/>
            <person name="Wilkins M.J."/>
            <person name="Williams K.H."/>
            <person name="Banfield J.F."/>
        </authorList>
    </citation>
    <scope>NUCLEOTIDE SEQUENCE [LARGE SCALE GENOMIC DNA]</scope>
</reference>
<name>A0A0G0T8U5_9BACT</name>
<dbReference type="AlphaFoldDB" id="A0A0G0T8U5"/>
<comment type="caution">
    <text evidence="2">The sequence shown here is derived from an EMBL/GenBank/DDBJ whole genome shotgun (WGS) entry which is preliminary data.</text>
</comment>
<proteinExistence type="predicted"/>
<feature type="domain" description="PseI/NeuA/B-like" evidence="1">
    <location>
        <begin position="2"/>
        <end position="215"/>
    </location>
</feature>
<dbReference type="EMBL" id="LBZO01000022">
    <property type="protein sequence ID" value="KKR73418.1"/>
    <property type="molecule type" value="Genomic_DNA"/>
</dbReference>
<evidence type="ECO:0000313" key="2">
    <source>
        <dbReference type="EMBL" id="KKR73418.1"/>
    </source>
</evidence>
<gene>
    <name evidence="2" type="ORF">UU16_C0022G0040</name>
</gene>
<dbReference type="PANTHER" id="PTHR42966">
    <property type="entry name" value="N-ACETYLNEURAMINATE SYNTHASE"/>
    <property type="match status" value="1"/>
</dbReference>
<dbReference type="GO" id="GO:0047444">
    <property type="term" value="F:N-acylneuraminate-9-phosphate synthase activity"/>
    <property type="evidence" value="ECO:0007669"/>
    <property type="project" value="TreeGrafter"/>
</dbReference>
<accession>A0A0G0T8U5</accession>
<dbReference type="InterPro" id="IPR013785">
    <property type="entry name" value="Aldolase_TIM"/>
</dbReference>
<dbReference type="PANTHER" id="PTHR42966:SF1">
    <property type="entry name" value="SIALIC ACID SYNTHASE"/>
    <property type="match status" value="1"/>
</dbReference>